<reference evidence="2 3" key="1">
    <citation type="journal article" date="2014" name="Int. J. Syst. Evol. Microbiol.">
        <title>Complete genome sequence of Corynebacterium casei LMG S-19264T (=DSM 44701T), isolated from a smear-ripened cheese.</title>
        <authorList>
            <consortium name="US DOE Joint Genome Institute (JGI-PGF)"/>
            <person name="Walter F."/>
            <person name="Albersmeier A."/>
            <person name="Kalinowski J."/>
            <person name="Ruckert C."/>
        </authorList>
    </citation>
    <scope>NUCLEOTIDE SEQUENCE [LARGE SCALE GENOMIC DNA]</scope>
    <source>
        <strain evidence="2 3">IBRC-M 10912</strain>
    </source>
</reference>
<organism evidence="2 3">
    <name type="scientific">Natribaculum luteum</name>
    <dbReference type="NCBI Taxonomy" id="1586232"/>
    <lineage>
        <taxon>Archaea</taxon>
        <taxon>Methanobacteriati</taxon>
        <taxon>Methanobacteriota</taxon>
        <taxon>Stenosarchaea group</taxon>
        <taxon>Halobacteria</taxon>
        <taxon>Halobacteriales</taxon>
        <taxon>Natrialbaceae</taxon>
        <taxon>Natribaculum</taxon>
    </lineage>
</organism>
<feature type="domain" description="Globin-sensor" evidence="1">
    <location>
        <begin position="23"/>
        <end position="195"/>
    </location>
</feature>
<sequence length="196" mass="23219">MSTDEIPGYALGDESIPEAPIDEEAFDRLKQSVMFTEEDEEYLRMAGDVLEDQTDEILDLWYGFVGDHDFLLYYFTDGEGNPDEEYLDRVRARFEQWILDTCDTPYDDEWLAYQFEIGRRHHRSKKNEADDADAVSHIHLRYVVGFIYPITATIREFLENGDHTDEDVQKMYHAWFKSVVLQVALWSYPYVDEDDW</sequence>
<proteinExistence type="predicted"/>
<dbReference type="Gene3D" id="1.10.490.10">
    <property type="entry name" value="Globins"/>
    <property type="match status" value="1"/>
</dbReference>
<dbReference type="CDD" id="cd12124">
    <property type="entry name" value="Pgbs"/>
    <property type="match status" value="1"/>
</dbReference>
<gene>
    <name evidence="2" type="ORF">ACFOZ7_20110</name>
</gene>
<dbReference type="AlphaFoldDB" id="A0ABD5P4T3"/>
<evidence type="ECO:0000313" key="2">
    <source>
        <dbReference type="EMBL" id="MFC4249206.1"/>
    </source>
</evidence>
<dbReference type="PIRSF" id="PIRSF014300">
    <property type="entry name" value="Protoglobin"/>
    <property type="match status" value="1"/>
</dbReference>
<protein>
    <submittedName>
        <fullName evidence="2">Protoglobin domain-containing protein</fullName>
    </submittedName>
</protein>
<dbReference type="InterPro" id="IPR009050">
    <property type="entry name" value="Globin-like_sf"/>
</dbReference>
<dbReference type="RefSeq" id="WP_246972633.1">
    <property type="nucleotide sequence ID" value="NZ_CP095397.1"/>
</dbReference>
<dbReference type="SUPFAM" id="SSF46458">
    <property type="entry name" value="Globin-like"/>
    <property type="match status" value="1"/>
</dbReference>
<evidence type="ECO:0000259" key="1">
    <source>
        <dbReference type="Pfam" id="PF11563"/>
    </source>
</evidence>
<dbReference type="Pfam" id="PF11563">
    <property type="entry name" value="Protoglobin"/>
    <property type="match status" value="1"/>
</dbReference>
<name>A0ABD5P4T3_9EURY</name>
<dbReference type="InterPro" id="IPR012292">
    <property type="entry name" value="Globin/Proto"/>
</dbReference>
<dbReference type="GeneID" id="71853114"/>
<dbReference type="InterPro" id="IPR012102">
    <property type="entry name" value="Protoglobin"/>
</dbReference>
<dbReference type="Proteomes" id="UP001595821">
    <property type="component" value="Unassembled WGS sequence"/>
</dbReference>
<accession>A0ABD5P4T3</accession>
<dbReference type="InterPro" id="IPR044398">
    <property type="entry name" value="Globin-sensor_dom"/>
</dbReference>
<comment type="caution">
    <text evidence="2">The sequence shown here is derived from an EMBL/GenBank/DDBJ whole genome shotgun (WGS) entry which is preliminary data.</text>
</comment>
<evidence type="ECO:0000313" key="3">
    <source>
        <dbReference type="Proteomes" id="UP001595821"/>
    </source>
</evidence>
<dbReference type="EMBL" id="JBHSDJ010000131">
    <property type="protein sequence ID" value="MFC4249206.1"/>
    <property type="molecule type" value="Genomic_DNA"/>
</dbReference>